<dbReference type="AlphaFoldDB" id="R7YZL3"/>
<evidence type="ECO:0000256" key="4">
    <source>
        <dbReference type="PIRSR" id="PIRSR005739-1"/>
    </source>
</evidence>
<dbReference type="PANTHER" id="PTHR43712:SF16">
    <property type="entry name" value="O-METHYLTRANSFERASE ELCB"/>
    <property type="match status" value="1"/>
</dbReference>
<dbReference type="GeneID" id="19903842"/>
<feature type="domain" description="O-methyltransferase C-terminal" evidence="5">
    <location>
        <begin position="190"/>
        <end position="381"/>
    </location>
</feature>
<reference evidence="8" key="1">
    <citation type="submission" date="2012-06" db="EMBL/GenBank/DDBJ databases">
        <title>The genome sequence of Coniosporium apollinis CBS 100218.</title>
        <authorList>
            <consortium name="The Broad Institute Genome Sequencing Platform"/>
            <person name="Cuomo C."/>
            <person name="Gorbushina A."/>
            <person name="Noack S."/>
            <person name="Walker B."/>
            <person name="Young S.K."/>
            <person name="Zeng Q."/>
            <person name="Gargeya S."/>
            <person name="Fitzgerald M."/>
            <person name="Haas B."/>
            <person name="Abouelleil A."/>
            <person name="Alvarado L."/>
            <person name="Arachchi H.M."/>
            <person name="Berlin A.M."/>
            <person name="Chapman S.B."/>
            <person name="Goldberg J."/>
            <person name="Griggs A."/>
            <person name="Gujja S."/>
            <person name="Hansen M."/>
            <person name="Howarth C."/>
            <person name="Imamovic A."/>
            <person name="Larimer J."/>
            <person name="McCowan C."/>
            <person name="Montmayeur A."/>
            <person name="Murphy C."/>
            <person name="Neiman D."/>
            <person name="Pearson M."/>
            <person name="Priest M."/>
            <person name="Roberts A."/>
            <person name="Saif S."/>
            <person name="Shea T."/>
            <person name="Sisk P."/>
            <person name="Sykes S."/>
            <person name="Wortman J."/>
            <person name="Nusbaum C."/>
            <person name="Birren B."/>
        </authorList>
    </citation>
    <scope>NUCLEOTIDE SEQUENCE [LARGE SCALE GENOMIC DNA]</scope>
    <source>
        <strain evidence="8">CBS 100218</strain>
    </source>
</reference>
<dbReference type="PIRSF" id="PIRSF005739">
    <property type="entry name" value="O-mtase"/>
    <property type="match status" value="1"/>
</dbReference>
<dbReference type="SUPFAM" id="SSF53335">
    <property type="entry name" value="S-adenosyl-L-methionine-dependent methyltransferases"/>
    <property type="match status" value="1"/>
</dbReference>
<dbReference type="PROSITE" id="PS51683">
    <property type="entry name" value="SAM_OMT_II"/>
    <property type="match status" value="1"/>
</dbReference>
<feature type="domain" description="O-methyltransferase dimerisation" evidence="6">
    <location>
        <begin position="69"/>
        <end position="137"/>
    </location>
</feature>
<sequence length="411" mass="46878">MAEVSERRSLETLARQLSDTVKGYDDPSGNTGLYTRKKIINIAKEIIETVKEPQETPFEYGVKMAEMGVLRQFMEMHVFDKIPDEGSISYKALAEMIGAEESLITRMAWMLVATGMLKQVGEDRVAHSRFSKTYLSSNPQGKWFQIVFDAGMVSYCHWPEYFRAYGYKECVNDTHTPHSCAWRQPEKNFWEVISQDPQRFADFNASMETLDEVLPVMGMFDFSWIMQNAGRVADGTALMVDVGGGKGQALRQILRKHREIPASRLVLQDRPAVIEQVIQADEPELRGVEKMAHDFFEEQPVKGALIYYLRRIMHDWSDEKCRKILSNLVEAMGPHSRIFITEQIYLNPPTELPAQMDLIMLSLGGKERTKQDWYALTARVGLHLVKFWETSGTEVAVIECEKAAEGKGAML</sequence>
<dbReference type="Pfam" id="PF08100">
    <property type="entry name" value="Dimerisation"/>
    <property type="match status" value="1"/>
</dbReference>
<dbReference type="EMBL" id="JH767586">
    <property type="protein sequence ID" value="EON67278.1"/>
    <property type="molecule type" value="Genomic_DNA"/>
</dbReference>
<keyword evidence="2" id="KW-0808">Transferase</keyword>
<gene>
    <name evidence="7" type="ORF">W97_06531</name>
</gene>
<keyword evidence="3" id="KW-0949">S-adenosyl-L-methionine</keyword>
<dbReference type="InterPro" id="IPR036390">
    <property type="entry name" value="WH_DNA-bd_sf"/>
</dbReference>
<keyword evidence="8" id="KW-1185">Reference proteome</keyword>
<dbReference type="eggNOG" id="KOG3178">
    <property type="taxonomic scope" value="Eukaryota"/>
</dbReference>
<evidence type="ECO:0000256" key="1">
    <source>
        <dbReference type="ARBA" id="ARBA00022603"/>
    </source>
</evidence>
<dbReference type="GO" id="GO:0008171">
    <property type="term" value="F:O-methyltransferase activity"/>
    <property type="evidence" value="ECO:0007669"/>
    <property type="project" value="InterPro"/>
</dbReference>
<organism evidence="7 8">
    <name type="scientific">Coniosporium apollinis (strain CBS 100218)</name>
    <name type="common">Rock-inhabiting black yeast</name>
    <dbReference type="NCBI Taxonomy" id="1168221"/>
    <lineage>
        <taxon>Eukaryota</taxon>
        <taxon>Fungi</taxon>
        <taxon>Dikarya</taxon>
        <taxon>Ascomycota</taxon>
        <taxon>Pezizomycotina</taxon>
        <taxon>Dothideomycetes</taxon>
        <taxon>Dothideomycetes incertae sedis</taxon>
        <taxon>Coniosporium</taxon>
    </lineage>
</organism>
<dbReference type="Gene3D" id="3.40.50.150">
    <property type="entry name" value="Vaccinia Virus protein VP39"/>
    <property type="match status" value="1"/>
</dbReference>
<accession>R7YZL3</accession>
<proteinExistence type="predicted"/>
<dbReference type="InterPro" id="IPR036388">
    <property type="entry name" value="WH-like_DNA-bd_sf"/>
</dbReference>
<dbReference type="Pfam" id="PF00891">
    <property type="entry name" value="Methyltransf_2"/>
    <property type="match status" value="1"/>
</dbReference>
<dbReference type="Gene3D" id="1.10.10.10">
    <property type="entry name" value="Winged helix-like DNA-binding domain superfamily/Winged helix DNA-binding domain"/>
    <property type="match status" value="1"/>
</dbReference>
<name>R7YZL3_CONA1</name>
<dbReference type="InterPro" id="IPR001077">
    <property type="entry name" value="COMT_C"/>
</dbReference>
<feature type="active site" description="Proton acceptor" evidence="4">
    <location>
        <position position="314"/>
    </location>
</feature>
<evidence type="ECO:0000259" key="5">
    <source>
        <dbReference type="Pfam" id="PF00891"/>
    </source>
</evidence>
<dbReference type="PANTHER" id="PTHR43712">
    <property type="entry name" value="PUTATIVE (AFU_ORTHOLOGUE AFUA_4G14580)-RELATED"/>
    <property type="match status" value="1"/>
</dbReference>
<dbReference type="InterPro" id="IPR029063">
    <property type="entry name" value="SAM-dependent_MTases_sf"/>
</dbReference>
<evidence type="ECO:0000313" key="7">
    <source>
        <dbReference type="EMBL" id="EON67278.1"/>
    </source>
</evidence>
<evidence type="ECO:0000256" key="2">
    <source>
        <dbReference type="ARBA" id="ARBA00022679"/>
    </source>
</evidence>
<dbReference type="OrthoDB" id="1535081at2759"/>
<dbReference type="RefSeq" id="XP_007782595.1">
    <property type="nucleotide sequence ID" value="XM_007784405.1"/>
</dbReference>
<dbReference type="InterPro" id="IPR012967">
    <property type="entry name" value="COMT_dimerisation"/>
</dbReference>
<dbReference type="GO" id="GO:0032259">
    <property type="term" value="P:methylation"/>
    <property type="evidence" value="ECO:0007669"/>
    <property type="project" value="UniProtKB-KW"/>
</dbReference>
<dbReference type="HOGENOM" id="CLU_005533_5_2_1"/>
<dbReference type="OMA" id="YCDEQAV"/>
<evidence type="ECO:0000259" key="6">
    <source>
        <dbReference type="Pfam" id="PF08100"/>
    </source>
</evidence>
<protein>
    <submittedName>
        <fullName evidence="7">Uncharacterized protein</fullName>
    </submittedName>
</protein>
<dbReference type="InterPro" id="IPR016461">
    <property type="entry name" value="COMT-like"/>
</dbReference>
<evidence type="ECO:0000256" key="3">
    <source>
        <dbReference type="ARBA" id="ARBA00022691"/>
    </source>
</evidence>
<evidence type="ECO:0000313" key="8">
    <source>
        <dbReference type="Proteomes" id="UP000016924"/>
    </source>
</evidence>
<dbReference type="Proteomes" id="UP000016924">
    <property type="component" value="Unassembled WGS sequence"/>
</dbReference>
<dbReference type="STRING" id="1168221.R7YZL3"/>
<dbReference type="SUPFAM" id="SSF46785">
    <property type="entry name" value="Winged helix' DNA-binding domain"/>
    <property type="match status" value="1"/>
</dbReference>
<keyword evidence="1" id="KW-0489">Methyltransferase</keyword>